<evidence type="ECO:0000256" key="1">
    <source>
        <dbReference type="ARBA" id="ARBA00007189"/>
    </source>
</evidence>
<evidence type="ECO:0008006" key="4">
    <source>
        <dbReference type="Google" id="ProtNLM"/>
    </source>
</evidence>
<feature type="region of interest" description="Disordered" evidence="2">
    <location>
        <begin position="1"/>
        <end position="22"/>
    </location>
</feature>
<gene>
    <name evidence="3" type="ORF">AVDCRST_MAG73-453</name>
</gene>
<dbReference type="AlphaFoldDB" id="A0A6J4TK90"/>
<dbReference type="InterPro" id="IPR016772">
    <property type="entry name" value="UCP020408"/>
</dbReference>
<protein>
    <recommendedName>
        <fullName evidence="4">DUF2325 domain-containing protein</fullName>
    </recommendedName>
</protein>
<evidence type="ECO:0000313" key="3">
    <source>
        <dbReference type="EMBL" id="CAA9525364.1"/>
    </source>
</evidence>
<proteinExistence type="inferred from homology"/>
<organism evidence="3">
    <name type="scientific">uncultured Thermomicrobiales bacterium</name>
    <dbReference type="NCBI Taxonomy" id="1645740"/>
    <lineage>
        <taxon>Bacteria</taxon>
        <taxon>Pseudomonadati</taxon>
        <taxon>Thermomicrobiota</taxon>
        <taxon>Thermomicrobia</taxon>
        <taxon>Thermomicrobiales</taxon>
        <taxon>environmental samples</taxon>
    </lineage>
</organism>
<name>A0A6J4TK90_9BACT</name>
<feature type="non-terminal residue" evidence="3">
    <location>
        <position position="1"/>
    </location>
</feature>
<evidence type="ECO:0000256" key="2">
    <source>
        <dbReference type="SAM" id="MobiDB-lite"/>
    </source>
</evidence>
<comment type="similarity">
    <text evidence="1">Belongs to the UPF0751 family.</text>
</comment>
<accession>A0A6J4TK90</accession>
<reference evidence="3" key="1">
    <citation type="submission" date="2020-02" db="EMBL/GenBank/DDBJ databases">
        <authorList>
            <person name="Meier V. D."/>
        </authorList>
    </citation>
    <scope>NUCLEOTIDE SEQUENCE</scope>
    <source>
        <strain evidence="3">AVDCRST_MAG73</strain>
    </source>
</reference>
<dbReference type="Pfam" id="PF10087">
    <property type="entry name" value="DUF2325"/>
    <property type="match status" value="1"/>
</dbReference>
<sequence length="131" mass="13372">RARRHQRGHAPPSPGPEEGGDATLGSLVVVVVGGHAPLRALVRRDLARDGAAVRVVPSAWEATRRGREVTEQLAGADVAVIVGRLVAHSTVAQVKQAAARLGVPVVTAETAAASAVRRALARHIAGRGGAA</sequence>
<dbReference type="EMBL" id="CADCWE010000029">
    <property type="protein sequence ID" value="CAA9525364.1"/>
    <property type="molecule type" value="Genomic_DNA"/>
</dbReference>